<accession>A0A067S7R4</accession>
<keyword evidence="3" id="KW-1185">Reference proteome</keyword>
<dbReference type="Pfam" id="PF26632">
    <property type="entry name" value="DUF8205"/>
    <property type="match status" value="1"/>
</dbReference>
<feature type="domain" description="DUF8205" evidence="1">
    <location>
        <begin position="61"/>
        <end position="193"/>
    </location>
</feature>
<dbReference type="AlphaFoldDB" id="A0A067S7R4"/>
<dbReference type="InterPro" id="IPR058518">
    <property type="entry name" value="DUF8205"/>
</dbReference>
<dbReference type="HOGENOM" id="CLU_082783_0_0_1"/>
<sequence length="276" mass="31201">MLGSEKKINAACTYCARVPRLNERFQSCARGAKCCRIALGSARRRKDWPEHKLYCDDRDMHCKYMMKYLKHVNEEIATLPPLRLALVAAFYHELMTSNPDPRKMWVVTAVAAILPLDTNHFKELEDTNIPLNSLSGKPMMGSLRFVDAIDISNTTDYPLDDRSRAIWQAHREHMDKQGRSDVLVVLAKFTYWNQVLLMVPFAVSRKDLAVYGIGGLENPRMLQELNAAIVGEALGGANPKKWTCLLGDNDKKNTRDWAVEGKARQAKHGIKVTSSV</sequence>
<dbReference type="Proteomes" id="UP000027222">
    <property type="component" value="Unassembled WGS sequence"/>
</dbReference>
<evidence type="ECO:0000313" key="3">
    <source>
        <dbReference type="Proteomes" id="UP000027222"/>
    </source>
</evidence>
<evidence type="ECO:0000313" key="2">
    <source>
        <dbReference type="EMBL" id="KDR66905.1"/>
    </source>
</evidence>
<dbReference type="EMBL" id="KL142419">
    <property type="protein sequence ID" value="KDR66905.1"/>
    <property type="molecule type" value="Genomic_DNA"/>
</dbReference>
<gene>
    <name evidence="2" type="ORF">GALMADRAFT_258794</name>
</gene>
<organism evidence="2 3">
    <name type="scientific">Galerina marginata (strain CBS 339.88)</name>
    <dbReference type="NCBI Taxonomy" id="685588"/>
    <lineage>
        <taxon>Eukaryota</taxon>
        <taxon>Fungi</taxon>
        <taxon>Dikarya</taxon>
        <taxon>Basidiomycota</taxon>
        <taxon>Agaricomycotina</taxon>
        <taxon>Agaricomycetes</taxon>
        <taxon>Agaricomycetidae</taxon>
        <taxon>Agaricales</taxon>
        <taxon>Agaricineae</taxon>
        <taxon>Strophariaceae</taxon>
        <taxon>Galerina</taxon>
    </lineage>
</organism>
<evidence type="ECO:0000259" key="1">
    <source>
        <dbReference type="Pfam" id="PF26632"/>
    </source>
</evidence>
<protein>
    <recommendedName>
        <fullName evidence="1">DUF8205 domain-containing protein</fullName>
    </recommendedName>
</protein>
<proteinExistence type="predicted"/>
<reference evidence="3" key="1">
    <citation type="journal article" date="2014" name="Proc. Natl. Acad. Sci. U.S.A.">
        <title>Extensive sampling of basidiomycete genomes demonstrates inadequacy of the white-rot/brown-rot paradigm for wood decay fungi.</title>
        <authorList>
            <person name="Riley R."/>
            <person name="Salamov A.A."/>
            <person name="Brown D.W."/>
            <person name="Nagy L.G."/>
            <person name="Floudas D."/>
            <person name="Held B.W."/>
            <person name="Levasseur A."/>
            <person name="Lombard V."/>
            <person name="Morin E."/>
            <person name="Otillar R."/>
            <person name="Lindquist E.A."/>
            <person name="Sun H."/>
            <person name="LaButti K.M."/>
            <person name="Schmutz J."/>
            <person name="Jabbour D."/>
            <person name="Luo H."/>
            <person name="Baker S.E."/>
            <person name="Pisabarro A.G."/>
            <person name="Walton J.D."/>
            <person name="Blanchette R.A."/>
            <person name="Henrissat B."/>
            <person name="Martin F."/>
            <person name="Cullen D."/>
            <person name="Hibbett D.S."/>
            <person name="Grigoriev I.V."/>
        </authorList>
    </citation>
    <scope>NUCLEOTIDE SEQUENCE [LARGE SCALE GENOMIC DNA]</scope>
    <source>
        <strain evidence="3">CBS 339.88</strain>
    </source>
</reference>
<name>A0A067S7R4_GALM3</name>